<dbReference type="Proteomes" id="UP000000639">
    <property type="component" value="Chromosome"/>
</dbReference>
<dbReference type="AlphaFoldDB" id="A1SXR8"/>
<feature type="domain" description="ATPase AAA-type core" evidence="2">
    <location>
        <begin position="180"/>
        <end position="331"/>
    </location>
</feature>
<dbReference type="Gene3D" id="3.40.50.300">
    <property type="entry name" value="P-loop containing nucleotide triphosphate hydrolases"/>
    <property type="match status" value="1"/>
</dbReference>
<keyword evidence="5" id="KW-1185">Reference proteome</keyword>
<reference evidence="4 5" key="1">
    <citation type="submission" date="2007-01" db="EMBL/GenBank/DDBJ databases">
        <title>Complete sequence of Psychromonas ingrahamii 37.</title>
        <authorList>
            <consortium name="US DOE Joint Genome Institute"/>
            <person name="Copeland A."/>
            <person name="Lucas S."/>
            <person name="Lapidus A."/>
            <person name="Barry K."/>
            <person name="Detter J.C."/>
            <person name="Glavina del Rio T."/>
            <person name="Hammon N."/>
            <person name="Israni S."/>
            <person name="Dalin E."/>
            <person name="Tice H."/>
            <person name="Pitluck S."/>
            <person name="Thompson L.S."/>
            <person name="Brettin T."/>
            <person name="Bruce D."/>
            <person name="Han C."/>
            <person name="Tapia R."/>
            <person name="Schmutz J."/>
            <person name="Larimer F."/>
            <person name="Land M."/>
            <person name="Hauser L."/>
            <person name="Kyrpides N."/>
            <person name="Ivanova N."/>
            <person name="Staley J."/>
            <person name="Richardson P."/>
        </authorList>
    </citation>
    <scope>NUCLEOTIDE SEQUENCE [LARGE SCALE GENOMIC DNA]</scope>
    <source>
        <strain evidence="4 5">37</strain>
    </source>
</reference>
<evidence type="ECO:0000313" key="5">
    <source>
        <dbReference type="Proteomes" id="UP000000639"/>
    </source>
</evidence>
<evidence type="ECO:0000259" key="3">
    <source>
        <dbReference type="Pfam" id="PF20469"/>
    </source>
</evidence>
<dbReference type="KEGG" id="pin:Ping_2562"/>
<evidence type="ECO:0000259" key="1">
    <source>
        <dbReference type="Pfam" id="PF13175"/>
    </source>
</evidence>
<dbReference type="Pfam" id="PF13175">
    <property type="entry name" value="AAA_15"/>
    <property type="match status" value="1"/>
</dbReference>
<protein>
    <submittedName>
        <fullName evidence="4">Uncharacterized protein</fullName>
    </submittedName>
</protein>
<evidence type="ECO:0000313" key="4">
    <source>
        <dbReference type="EMBL" id="ABM04283.1"/>
    </source>
</evidence>
<feature type="domain" description="Endonuclease GajA/Old nuclease/RecF-like AAA" evidence="1">
    <location>
        <begin position="1"/>
        <end position="49"/>
    </location>
</feature>
<dbReference type="RefSeq" id="WP_011770841.1">
    <property type="nucleotide sequence ID" value="NC_008709.1"/>
</dbReference>
<dbReference type="InterPro" id="IPR034139">
    <property type="entry name" value="TOPRIM_OLD"/>
</dbReference>
<dbReference type="EMBL" id="CP000510">
    <property type="protein sequence ID" value="ABM04283.1"/>
    <property type="molecule type" value="Genomic_DNA"/>
</dbReference>
<organism evidence="4 5">
    <name type="scientific">Psychromonas ingrahamii (strain DSM 17664 / CCUG 51855 / 37)</name>
    <dbReference type="NCBI Taxonomy" id="357804"/>
    <lineage>
        <taxon>Bacteria</taxon>
        <taxon>Pseudomonadati</taxon>
        <taxon>Pseudomonadota</taxon>
        <taxon>Gammaproteobacteria</taxon>
        <taxon>Alteromonadales</taxon>
        <taxon>Psychromonadaceae</taxon>
        <taxon>Psychromonas</taxon>
    </lineage>
</organism>
<dbReference type="PANTHER" id="PTHR43581">
    <property type="entry name" value="ATP/GTP PHOSPHATASE"/>
    <property type="match status" value="1"/>
</dbReference>
<dbReference type="CDD" id="cd01026">
    <property type="entry name" value="TOPRIM_OLD"/>
    <property type="match status" value="1"/>
</dbReference>
<dbReference type="InterPro" id="IPR051396">
    <property type="entry name" value="Bact_Antivir_Def_Nuclease"/>
</dbReference>
<feature type="domain" description="OLD protein-like TOPRIM" evidence="3">
    <location>
        <begin position="375"/>
        <end position="439"/>
    </location>
</feature>
<proteinExistence type="predicted"/>
<evidence type="ECO:0000259" key="2">
    <source>
        <dbReference type="Pfam" id="PF13304"/>
    </source>
</evidence>
<dbReference type="Pfam" id="PF13304">
    <property type="entry name" value="AAA_21"/>
    <property type="match status" value="1"/>
</dbReference>
<name>A1SXR8_PSYIN</name>
<dbReference type="PANTHER" id="PTHR43581:SF4">
    <property type="entry name" value="ATP_GTP PHOSPHATASE"/>
    <property type="match status" value="1"/>
</dbReference>
<gene>
    <name evidence="4" type="ordered locus">Ping_2562</name>
</gene>
<dbReference type="Pfam" id="PF20469">
    <property type="entry name" value="OLD-like_TOPRIM"/>
    <property type="match status" value="1"/>
</dbReference>
<dbReference type="InterPro" id="IPR003959">
    <property type="entry name" value="ATPase_AAA_core"/>
</dbReference>
<accession>A1SXR8</accession>
<dbReference type="STRING" id="357804.Ping_2562"/>
<sequence length="541" mass="61635">MYIERVNIYNYKCYYGKFSIEFNKGVNILVGDNGSGKSTILEAANLVLSGILHGKYLKNELSQYLFNCKAVSEYLTQVNDGGSTTLPEICIEVIFNKDSFPKFQGTGNKGRNDACGVSFKVEFDDSYTEEYSELIKSGGKLKTLPIEYYKVSWTSFDRDSVTSRSIPIKSVLIDSSSNKYQNGSDVYISRIIRNELENKEKVKLSQAYRKMKDSFTEEEAVKRINEQIDNKSKVQGEHLNISVDLSTQNSWESSLMTYLGDIPFHQVGKGSQCVIKTNLALGHQKTKEASLLLIEEPENHLSHSKLNYLLKEIINGVSDKQVIISTHSSFVANKLGLENLLLLNDHKVTRFKDLSKDTFDFFKKLPGYQTLRLILCKKAVLVEGDSDELIFQRAYMDANNGVLPIEHGFDVISVKLTFKRFLEIADKIDKKVAVITDNDGEYANTITKKYKDYHKHAHISIFADNRNNLNTLEPQFADANKDALPILCKALELNVKNFDTVEKLSEKLQTQKTSWSLKVFESKYNFSYPEYITKTVEWCNE</sequence>
<dbReference type="InterPro" id="IPR041685">
    <property type="entry name" value="AAA_GajA/Old/RecF-like"/>
</dbReference>
<dbReference type="InterPro" id="IPR027417">
    <property type="entry name" value="P-loop_NTPase"/>
</dbReference>
<dbReference type="OrthoDB" id="3322489at2"/>
<dbReference type="HOGENOM" id="CLU_035131_0_0_6"/>
<dbReference type="eggNOG" id="COG3950">
    <property type="taxonomic scope" value="Bacteria"/>
</dbReference>
<dbReference type="SUPFAM" id="SSF52540">
    <property type="entry name" value="P-loop containing nucleoside triphosphate hydrolases"/>
    <property type="match status" value="1"/>
</dbReference>